<dbReference type="RefSeq" id="WP_160408464.1">
    <property type="nucleotide sequence ID" value="NZ_WSES01000003.1"/>
</dbReference>
<reference evidence="5 6" key="1">
    <citation type="submission" date="2019-12" db="EMBL/GenBank/DDBJ databases">
        <authorList>
            <person name="Li C."/>
            <person name="Zhao J."/>
        </authorList>
    </citation>
    <scope>NUCLEOTIDE SEQUENCE [LARGE SCALE GENOMIC DNA]</scope>
    <source>
        <strain evidence="5 6">NEAU-DD11</strain>
    </source>
</reference>
<dbReference type="PRINTS" id="PR00081">
    <property type="entry name" value="GDHRDH"/>
</dbReference>
<dbReference type="EMBL" id="WSES01000003">
    <property type="protein sequence ID" value="MVW60304.1"/>
    <property type="molecule type" value="Genomic_DNA"/>
</dbReference>
<dbReference type="InterPro" id="IPR057326">
    <property type="entry name" value="KR_dom"/>
</dbReference>
<dbReference type="InterPro" id="IPR036291">
    <property type="entry name" value="NAD(P)-bd_dom_sf"/>
</dbReference>
<dbReference type="PANTHER" id="PTHR44196">
    <property type="entry name" value="DEHYDROGENASE/REDUCTASE SDR FAMILY MEMBER 7B"/>
    <property type="match status" value="1"/>
</dbReference>
<name>A0A7X3K6V7_9BURK</name>
<sequence>MSIKLKTLNEQVMVITGATSGIGLATARMAAEGGAHLVLAARDGDALDTLAHEMRQRGVEVATVTADVGNPADVARIGQVAMERFGRVDTWVNNAGISVYGRNEDVALEDMRKVMQTNFWGVVHGSLEAVKLMKGRGGGALINLGSEVSDRSVPLQGTYSASKHAIKGFTESLRMELDKEDAGISLTVVKPAAIATPFPNHAKSYMEHEPDLPPPNYAPELVAQAIVHAAQVPERDLYVGGHSKLTSVAGYLMPRALDRFMSRTMFGQQQSEHPNSSARRDSLYAPVAEQELRQRNNGERRVVERSPYTSFEMRSASAKTVLLGGALLAAWALTRRPWERRAWPA</sequence>
<evidence type="ECO:0000256" key="2">
    <source>
        <dbReference type="ARBA" id="ARBA00023002"/>
    </source>
</evidence>
<proteinExistence type="inferred from homology"/>
<evidence type="ECO:0000256" key="1">
    <source>
        <dbReference type="ARBA" id="ARBA00006484"/>
    </source>
</evidence>
<dbReference type="PROSITE" id="PS00061">
    <property type="entry name" value="ADH_SHORT"/>
    <property type="match status" value="1"/>
</dbReference>
<evidence type="ECO:0000259" key="4">
    <source>
        <dbReference type="SMART" id="SM00822"/>
    </source>
</evidence>
<dbReference type="PRINTS" id="PR00080">
    <property type="entry name" value="SDRFAMILY"/>
</dbReference>
<dbReference type="Gene3D" id="3.40.50.720">
    <property type="entry name" value="NAD(P)-binding Rossmann-like Domain"/>
    <property type="match status" value="1"/>
</dbReference>
<protein>
    <submittedName>
        <fullName evidence="5">SDR family NAD(P)-dependent oxidoreductase</fullName>
    </submittedName>
</protein>
<accession>A0A7X3K6V7</accession>
<dbReference type="GO" id="GO:0016020">
    <property type="term" value="C:membrane"/>
    <property type="evidence" value="ECO:0007669"/>
    <property type="project" value="TreeGrafter"/>
</dbReference>
<comment type="similarity">
    <text evidence="1 3">Belongs to the short-chain dehydrogenases/reductases (SDR) family.</text>
</comment>
<dbReference type="SMART" id="SM00822">
    <property type="entry name" value="PKS_KR"/>
    <property type="match status" value="1"/>
</dbReference>
<dbReference type="CDD" id="cd05360">
    <property type="entry name" value="SDR_c3"/>
    <property type="match status" value="1"/>
</dbReference>
<dbReference type="Pfam" id="PF00106">
    <property type="entry name" value="adh_short"/>
    <property type="match status" value="1"/>
</dbReference>
<comment type="caution">
    <text evidence="5">The sequence shown here is derived from an EMBL/GenBank/DDBJ whole genome shotgun (WGS) entry which is preliminary data.</text>
</comment>
<dbReference type="NCBIfam" id="NF005495">
    <property type="entry name" value="PRK07109.1"/>
    <property type="match status" value="1"/>
</dbReference>
<evidence type="ECO:0000256" key="3">
    <source>
        <dbReference type="RuleBase" id="RU000363"/>
    </source>
</evidence>
<keyword evidence="6" id="KW-1185">Reference proteome</keyword>
<dbReference type="GO" id="GO:0016491">
    <property type="term" value="F:oxidoreductase activity"/>
    <property type="evidence" value="ECO:0007669"/>
    <property type="project" value="UniProtKB-KW"/>
</dbReference>
<dbReference type="AlphaFoldDB" id="A0A7X3K6V7"/>
<evidence type="ECO:0000313" key="6">
    <source>
        <dbReference type="Proteomes" id="UP000443353"/>
    </source>
</evidence>
<dbReference type="InterPro" id="IPR020904">
    <property type="entry name" value="Sc_DH/Rdtase_CS"/>
</dbReference>
<dbReference type="SUPFAM" id="SSF51735">
    <property type="entry name" value="NAD(P)-binding Rossmann-fold domains"/>
    <property type="match status" value="1"/>
</dbReference>
<gene>
    <name evidence="5" type="ORF">GPY61_10210</name>
</gene>
<evidence type="ECO:0000313" key="5">
    <source>
        <dbReference type="EMBL" id="MVW60304.1"/>
    </source>
</evidence>
<organism evidence="5 6">
    <name type="scientific">Massilia cellulosiltytica</name>
    <dbReference type="NCBI Taxonomy" id="2683234"/>
    <lineage>
        <taxon>Bacteria</taxon>
        <taxon>Pseudomonadati</taxon>
        <taxon>Pseudomonadota</taxon>
        <taxon>Betaproteobacteria</taxon>
        <taxon>Burkholderiales</taxon>
        <taxon>Oxalobacteraceae</taxon>
        <taxon>Telluria group</taxon>
        <taxon>Massilia</taxon>
    </lineage>
</organism>
<keyword evidence="2" id="KW-0560">Oxidoreductase</keyword>
<dbReference type="InterPro" id="IPR002347">
    <property type="entry name" value="SDR_fam"/>
</dbReference>
<dbReference type="PANTHER" id="PTHR44196:SF1">
    <property type="entry name" value="DEHYDROGENASE_REDUCTASE SDR FAMILY MEMBER 7B"/>
    <property type="match status" value="1"/>
</dbReference>
<dbReference type="Proteomes" id="UP000443353">
    <property type="component" value="Unassembled WGS sequence"/>
</dbReference>
<feature type="domain" description="Ketoreductase" evidence="4">
    <location>
        <begin position="11"/>
        <end position="197"/>
    </location>
</feature>